<dbReference type="CDD" id="cd18790">
    <property type="entry name" value="SF2_C_UvrB"/>
    <property type="match status" value="1"/>
</dbReference>
<dbReference type="Pfam" id="PF12344">
    <property type="entry name" value="UvrB"/>
    <property type="match status" value="1"/>
</dbReference>
<dbReference type="PANTHER" id="PTHR24029:SF0">
    <property type="entry name" value="UVRABC SYSTEM PROTEIN B"/>
    <property type="match status" value="1"/>
</dbReference>
<dbReference type="Pfam" id="PF02151">
    <property type="entry name" value="UVR"/>
    <property type="match status" value="1"/>
</dbReference>
<evidence type="ECO:0000313" key="18">
    <source>
        <dbReference type="EMBL" id="AOW09666.1"/>
    </source>
</evidence>
<keyword evidence="8 13" id="KW-0267">Excision nuclease</keyword>
<evidence type="ECO:0000256" key="1">
    <source>
        <dbReference type="ARBA" id="ARBA00004496"/>
    </source>
</evidence>
<evidence type="ECO:0000256" key="14">
    <source>
        <dbReference type="RuleBase" id="RU003587"/>
    </source>
</evidence>
<comment type="function">
    <text evidence="13">The UvrABC repair system catalyzes the recognition and processing of DNA lesions. A damage recognition complex composed of 2 UvrA and 2 UvrB subunits scans DNA for abnormalities. Upon binding of the UvrA(2)B(2) complex to a putative damaged site, the DNA wraps around one UvrB monomer. DNA wrap is dependent on ATP binding by UvrB and probably causes local melting of the DNA helix, facilitating insertion of UvrB beta-hairpin between the DNA strands. Then UvrB probes one DNA strand for the presence of a lesion. If a lesion is found the UvrA subunits dissociate and the UvrB-DNA preincision complex is formed. This complex is subsequently bound by UvrC and the second UvrB is released. If no lesion is found, the DNA wraps around the other UvrB subunit that will check the other stand for damage.</text>
</comment>
<feature type="short sequence motif" description="Beta-hairpin" evidence="13">
    <location>
        <begin position="90"/>
        <end position="113"/>
    </location>
</feature>
<gene>
    <name evidence="13" type="primary">uvrB</name>
    <name evidence="18" type="ORF">EM308_09205</name>
</gene>
<dbReference type="InterPro" id="IPR036876">
    <property type="entry name" value="UVR_dom_sf"/>
</dbReference>
<dbReference type="PROSITE" id="PS50151">
    <property type="entry name" value="UVR"/>
    <property type="match status" value="1"/>
</dbReference>
<evidence type="ECO:0000256" key="6">
    <source>
        <dbReference type="ARBA" id="ARBA00022769"/>
    </source>
</evidence>
<dbReference type="SMART" id="SM00487">
    <property type="entry name" value="DEXDc"/>
    <property type="match status" value="1"/>
</dbReference>
<keyword evidence="9 13" id="KW-0234">DNA repair</keyword>
<dbReference type="Pfam" id="PF00271">
    <property type="entry name" value="Helicase_C"/>
    <property type="match status" value="1"/>
</dbReference>
<dbReference type="InterPro" id="IPR024759">
    <property type="entry name" value="UvrB_YAD/RRR_dom"/>
</dbReference>
<keyword evidence="7 13" id="KW-0067">ATP-binding</keyword>
<keyword evidence="10 13" id="KW-0742">SOS response</keyword>
<dbReference type="GO" id="GO:0005737">
    <property type="term" value="C:cytoplasm"/>
    <property type="evidence" value="ECO:0007669"/>
    <property type="project" value="UniProtKB-SubCell"/>
</dbReference>
<comment type="subcellular location">
    <subcellularLocation>
        <location evidence="1 13 14">Cytoplasm</location>
    </subcellularLocation>
</comment>
<dbReference type="InterPro" id="IPR004807">
    <property type="entry name" value="UvrB"/>
</dbReference>
<evidence type="ECO:0000259" key="16">
    <source>
        <dbReference type="PROSITE" id="PS51192"/>
    </source>
</evidence>
<evidence type="ECO:0000259" key="15">
    <source>
        <dbReference type="PROSITE" id="PS50151"/>
    </source>
</evidence>
<dbReference type="GO" id="GO:0006289">
    <property type="term" value="P:nucleotide-excision repair"/>
    <property type="evidence" value="ECO:0007669"/>
    <property type="project" value="UniProtKB-UniRule"/>
</dbReference>
<evidence type="ECO:0000256" key="2">
    <source>
        <dbReference type="ARBA" id="ARBA00008533"/>
    </source>
</evidence>
<feature type="binding site" evidence="13">
    <location>
        <begin position="37"/>
        <end position="44"/>
    </location>
    <ligand>
        <name>ATP</name>
        <dbReference type="ChEBI" id="CHEBI:30616"/>
    </ligand>
</feature>
<dbReference type="GO" id="GO:0009432">
    <property type="term" value="P:SOS response"/>
    <property type="evidence" value="ECO:0007669"/>
    <property type="project" value="UniProtKB-UniRule"/>
</dbReference>
<dbReference type="Pfam" id="PF04851">
    <property type="entry name" value="ResIII"/>
    <property type="match status" value="1"/>
</dbReference>
<keyword evidence="4 13" id="KW-0547">Nucleotide-binding</keyword>
<feature type="domain" description="UVR" evidence="15">
    <location>
        <begin position="626"/>
        <end position="661"/>
    </location>
</feature>
<dbReference type="Gene3D" id="4.10.860.10">
    <property type="entry name" value="UVR domain"/>
    <property type="match status" value="1"/>
</dbReference>
<dbReference type="AlphaFoldDB" id="A0AAC9I5A7"/>
<dbReference type="GO" id="GO:0005524">
    <property type="term" value="F:ATP binding"/>
    <property type="evidence" value="ECO:0007669"/>
    <property type="project" value="UniProtKB-UniRule"/>
</dbReference>
<dbReference type="GO" id="GO:0009380">
    <property type="term" value="C:excinuclease repair complex"/>
    <property type="evidence" value="ECO:0007669"/>
    <property type="project" value="InterPro"/>
</dbReference>
<keyword evidence="6 13" id="KW-0228">DNA excision</keyword>
<evidence type="ECO:0000256" key="3">
    <source>
        <dbReference type="ARBA" id="ARBA00022490"/>
    </source>
</evidence>
<dbReference type="PROSITE" id="PS51194">
    <property type="entry name" value="HELICASE_CTER"/>
    <property type="match status" value="1"/>
</dbReference>
<reference evidence="18 19" key="1">
    <citation type="submission" date="2016-10" db="EMBL/GenBank/DDBJ databases">
        <title>Flavobacterium gilvum sp. nov., isolated from stream water.</title>
        <authorList>
            <person name="Shin S.-K."/>
            <person name="Cho Y.-J."/>
            <person name="Yi H."/>
        </authorList>
    </citation>
    <scope>NUCLEOTIDE SEQUENCE [LARGE SCALE GENOMIC DNA]</scope>
    <source>
        <strain evidence="18 19">EM1308</strain>
    </source>
</reference>
<evidence type="ECO:0000256" key="5">
    <source>
        <dbReference type="ARBA" id="ARBA00022763"/>
    </source>
</evidence>
<dbReference type="PROSITE" id="PS51192">
    <property type="entry name" value="HELICASE_ATP_BIND_1"/>
    <property type="match status" value="1"/>
</dbReference>
<dbReference type="RefSeq" id="WP_035633757.1">
    <property type="nucleotide sequence ID" value="NZ_CP017479.1"/>
</dbReference>
<feature type="domain" description="Helicase C-terminal" evidence="17">
    <location>
        <begin position="429"/>
        <end position="591"/>
    </location>
</feature>
<keyword evidence="5 13" id="KW-0227">DNA damage</keyword>
<dbReference type="NCBIfam" id="NF003673">
    <property type="entry name" value="PRK05298.1"/>
    <property type="match status" value="1"/>
</dbReference>
<dbReference type="NCBIfam" id="TIGR00631">
    <property type="entry name" value="uvrb"/>
    <property type="match status" value="1"/>
</dbReference>
<dbReference type="SMART" id="SM00490">
    <property type="entry name" value="HELICc"/>
    <property type="match status" value="1"/>
</dbReference>
<dbReference type="Pfam" id="PF17757">
    <property type="entry name" value="UvrB_inter"/>
    <property type="match status" value="1"/>
</dbReference>
<comment type="similarity">
    <text evidence="2 13 14">Belongs to the UvrB family.</text>
</comment>
<proteinExistence type="inferred from homology"/>
<evidence type="ECO:0000256" key="12">
    <source>
        <dbReference type="ARBA" id="ARBA00029504"/>
    </source>
</evidence>
<evidence type="ECO:0000256" key="11">
    <source>
        <dbReference type="ARBA" id="ARBA00026033"/>
    </source>
</evidence>
<comment type="subunit">
    <text evidence="11 13 14">Forms a heterotetramer with UvrA during the search for lesions. Interacts with UvrC in an incision complex.</text>
</comment>
<dbReference type="GO" id="GO:0016887">
    <property type="term" value="F:ATP hydrolysis activity"/>
    <property type="evidence" value="ECO:0007669"/>
    <property type="project" value="InterPro"/>
</dbReference>
<evidence type="ECO:0000313" key="19">
    <source>
        <dbReference type="Proteomes" id="UP000175968"/>
    </source>
</evidence>
<dbReference type="InterPro" id="IPR027417">
    <property type="entry name" value="P-loop_NTPase"/>
</dbReference>
<dbReference type="Proteomes" id="UP000175968">
    <property type="component" value="Chromosome"/>
</dbReference>
<protein>
    <recommendedName>
        <fullName evidence="12 13">UvrABC system protein B</fullName>
        <shortName evidence="13">Protein UvrB</shortName>
    </recommendedName>
    <alternativeName>
        <fullName evidence="13">Excinuclease ABC subunit B</fullName>
    </alternativeName>
</protein>
<sequence length="662" mass="76083">MNFQVISDYSPKGDQPQAIKKLAQGIEAGEQYQTLLGVTGSGKTFTVANVIQEVQRPTLVLAHNKTLAAQLYSEFKQFFPNNAVEYFVSYYDYYQPEAFMPVTGVFIEKDLSINEELEKMRLSTTSSLLSGRRDILVVASVSCLYGIGNPVEFQKNVIAIERDQVISRTKLLHSLVQSLYSRTEADFTPGNFRIKGDTVEVYPSYADDAFRIHFFGDEIEEIESFDIKTSKVIERYEKLTIYPANMFVTSPDVLQNAIWEIQQDLVKQVDYFKEIGKHLEAKRLEERTNFDLEMIRELGYCSGIENYSRYLDGREAGTRPFCLLDYFPKDYLMVVDESHVTVSQVHAMYGGDRSRKENLVEYGFRLPAAMDNRPLKFEEFEAMQNQVIYVSATPADYELQKCDGVYVEQIIRPTGLIDPVIEIRPSLNQIDDLIEEIQQRCELDERVLVTTLTKRMAEELAKYLAKVSIRCRYIHSDVDTLERIEIMQDLRKGLFDVLIGVNLLREGLDLPEVSLVAILDADKEGFLRSHRSLTQTIGRAARNLNGKAIMYAEKITNSMQKTIDETNYRRTKQINYNTENNIVPQALNKKLDNVFTNNKLVEYELGHIEKLAAEPETAYMSKPDLEKLIREKRKAMEKAAKDLDFIHAAKLRDEIKALQEKI</sequence>
<dbReference type="SUPFAM" id="SSF46600">
    <property type="entry name" value="C-terminal UvrC-binding domain of UvrB"/>
    <property type="match status" value="1"/>
</dbReference>
<dbReference type="InterPro" id="IPR041471">
    <property type="entry name" value="UvrB_inter"/>
</dbReference>
<comment type="domain">
    <text evidence="13">The beta-hairpin motif is involved in DNA binding.</text>
</comment>
<keyword evidence="3 13" id="KW-0963">Cytoplasm</keyword>
<dbReference type="InterPro" id="IPR001650">
    <property type="entry name" value="Helicase_C-like"/>
</dbReference>
<dbReference type="EMBL" id="CP017479">
    <property type="protein sequence ID" value="AOW09666.1"/>
    <property type="molecule type" value="Genomic_DNA"/>
</dbReference>
<evidence type="ECO:0000256" key="9">
    <source>
        <dbReference type="ARBA" id="ARBA00023204"/>
    </source>
</evidence>
<feature type="domain" description="Helicase ATP-binding" evidence="16">
    <location>
        <begin position="24"/>
        <end position="159"/>
    </location>
</feature>
<evidence type="ECO:0000256" key="4">
    <source>
        <dbReference type="ARBA" id="ARBA00022741"/>
    </source>
</evidence>
<dbReference type="GO" id="GO:0003677">
    <property type="term" value="F:DNA binding"/>
    <property type="evidence" value="ECO:0007669"/>
    <property type="project" value="UniProtKB-UniRule"/>
</dbReference>
<organism evidence="18 19">
    <name type="scientific">Flavobacterium gilvum</name>
    <dbReference type="NCBI Taxonomy" id="1492737"/>
    <lineage>
        <taxon>Bacteria</taxon>
        <taxon>Pseudomonadati</taxon>
        <taxon>Bacteroidota</taxon>
        <taxon>Flavobacteriia</taxon>
        <taxon>Flavobacteriales</taxon>
        <taxon>Flavobacteriaceae</taxon>
        <taxon>Flavobacterium</taxon>
    </lineage>
</organism>
<dbReference type="Gene3D" id="3.40.50.300">
    <property type="entry name" value="P-loop containing nucleotide triphosphate hydrolases"/>
    <property type="match status" value="3"/>
</dbReference>
<keyword evidence="19" id="KW-1185">Reference proteome</keyword>
<dbReference type="InterPro" id="IPR001943">
    <property type="entry name" value="UVR_dom"/>
</dbReference>
<dbReference type="HAMAP" id="MF_00204">
    <property type="entry name" value="UvrB"/>
    <property type="match status" value="1"/>
</dbReference>
<dbReference type="KEGG" id="fgl:EM308_09205"/>
<evidence type="ECO:0000256" key="10">
    <source>
        <dbReference type="ARBA" id="ARBA00023236"/>
    </source>
</evidence>
<evidence type="ECO:0000256" key="8">
    <source>
        <dbReference type="ARBA" id="ARBA00022881"/>
    </source>
</evidence>
<dbReference type="PANTHER" id="PTHR24029">
    <property type="entry name" value="UVRABC SYSTEM PROTEIN B"/>
    <property type="match status" value="1"/>
</dbReference>
<evidence type="ECO:0000256" key="7">
    <source>
        <dbReference type="ARBA" id="ARBA00022840"/>
    </source>
</evidence>
<dbReference type="SUPFAM" id="SSF52540">
    <property type="entry name" value="P-loop containing nucleoside triphosphate hydrolases"/>
    <property type="match status" value="2"/>
</dbReference>
<dbReference type="InterPro" id="IPR006935">
    <property type="entry name" value="Helicase/UvrB_N"/>
</dbReference>
<evidence type="ECO:0000259" key="17">
    <source>
        <dbReference type="PROSITE" id="PS51194"/>
    </source>
</evidence>
<dbReference type="CDD" id="cd17916">
    <property type="entry name" value="DEXHc_UvrB"/>
    <property type="match status" value="1"/>
</dbReference>
<dbReference type="GO" id="GO:0009381">
    <property type="term" value="F:excinuclease ABC activity"/>
    <property type="evidence" value="ECO:0007669"/>
    <property type="project" value="UniProtKB-UniRule"/>
</dbReference>
<evidence type="ECO:0000256" key="13">
    <source>
        <dbReference type="HAMAP-Rule" id="MF_00204"/>
    </source>
</evidence>
<dbReference type="InterPro" id="IPR014001">
    <property type="entry name" value="Helicase_ATP-bd"/>
</dbReference>
<accession>A0AAC9I5A7</accession>
<name>A0AAC9I5A7_9FLAO</name>